<dbReference type="WBParaSite" id="L893_g25950.t1">
    <property type="protein sequence ID" value="L893_g25950.t1"/>
    <property type="gene ID" value="L893_g25950"/>
</dbReference>
<keyword evidence="1" id="KW-0175">Coiled coil</keyword>
<sequence length="234" mass="27080">MSTRLKNAIESSIKWNFFVKYSRFRVESRFVFDQGKKTKKPFEYQVNFTRVVTRVVTRSASLVQRHSACPYTADASMSLHDLSKEISEHLEAIHDLSEMKPMPKIIQPHFKKVKEYFDQYVKSSEEYRQRCDELREVKERQERTIGDLRKCEERLTSELASKEQVIMELKKSGEELASKLASKEKTITSLEKKCAEIKVESDSGKGGSILLDNTTSVPMGFHIDHAINEMTIFA</sequence>
<accession>A0A1I7ZFL1</accession>
<dbReference type="Proteomes" id="UP000095287">
    <property type="component" value="Unplaced"/>
</dbReference>
<keyword evidence="2" id="KW-1185">Reference proteome</keyword>
<evidence type="ECO:0000313" key="3">
    <source>
        <dbReference type="WBParaSite" id="L893_g25950.t1"/>
    </source>
</evidence>
<evidence type="ECO:0000256" key="1">
    <source>
        <dbReference type="SAM" id="Coils"/>
    </source>
</evidence>
<dbReference type="AlphaFoldDB" id="A0A1I7ZFL1"/>
<proteinExistence type="predicted"/>
<feature type="coiled-coil region" evidence="1">
    <location>
        <begin position="124"/>
        <end position="200"/>
    </location>
</feature>
<reference evidence="3" key="1">
    <citation type="submission" date="2016-11" db="UniProtKB">
        <authorList>
            <consortium name="WormBaseParasite"/>
        </authorList>
    </citation>
    <scope>IDENTIFICATION</scope>
</reference>
<evidence type="ECO:0000313" key="2">
    <source>
        <dbReference type="Proteomes" id="UP000095287"/>
    </source>
</evidence>
<organism evidence="2 3">
    <name type="scientific">Steinernema glaseri</name>
    <dbReference type="NCBI Taxonomy" id="37863"/>
    <lineage>
        <taxon>Eukaryota</taxon>
        <taxon>Metazoa</taxon>
        <taxon>Ecdysozoa</taxon>
        <taxon>Nematoda</taxon>
        <taxon>Chromadorea</taxon>
        <taxon>Rhabditida</taxon>
        <taxon>Tylenchina</taxon>
        <taxon>Panagrolaimomorpha</taxon>
        <taxon>Strongyloidoidea</taxon>
        <taxon>Steinernematidae</taxon>
        <taxon>Steinernema</taxon>
    </lineage>
</organism>
<name>A0A1I7ZFL1_9BILA</name>
<protein>
    <submittedName>
        <fullName evidence="3">FRIGIDA-like protein</fullName>
    </submittedName>
</protein>